<dbReference type="SUPFAM" id="SSF55031">
    <property type="entry name" value="Bacterial exopeptidase dimerisation domain"/>
    <property type="match status" value="1"/>
</dbReference>
<gene>
    <name evidence="7" type="ORF">AVDCRST_MAG88-1522</name>
</gene>
<feature type="domain" description="Peptidase M20 dimerisation" evidence="6">
    <location>
        <begin position="189"/>
        <end position="289"/>
    </location>
</feature>
<dbReference type="EMBL" id="CADCWM010000463">
    <property type="protein sequence ID" value="CAA9561210.1"/>
    <property type="molecule type" value="Genomic_DNA"/>
</dbReference>
<name>A0A6J4UXM0_9BACT</name>
<keyword evidence="3" id="KW-0378">Hydrolase</keyword>
<comment type="cofactor">
    <cofactor evidence="1">
        <name>Zn(2+)</name>
        <dbReference type="ChEBI" id="CHEBI:29105"/>
    </cofactor>
</comment>
<feature type="active site" description="Proton acceptor" evidence="5">
    <location>
        <position position="153"/>
    </location>
</feature>
<evidence type="ECO:0000256" key="1">
    <source>
        <dbReference type="ARBA" id="ARBA00001947"/>
    </source>
</evidence>
<dbReference type="Pfam" id="PF07687">
    <property type="entry name" value="M20_dimer"/>
    <property type="match status" value="1"/>
</dbReference>
<dbReference type="AlphaFoldDB" id="A0A6J4UXM0"/>
<dbReference type="InterPro" id="IPR017150">
    <property type="entry name" value="Pept_M20_glutamate_carboxypep"/>
</dbReference>
<dbReference type="Gene3D" id="3.30.70.360">
    <property type="match status" value="1"/>
</dbReference>
<dbReference type="SUPFAM" id="SSF53187">
    <property type="entry name" value="Zn-dependent exopeptidases"/>
    <property type="match status" value="1"/>
</dbReference>
<dbReference type="PROSITE" id="PS00758">
    <property type="entry name" value="ARGE_DAPE_CPG2_1"/>
    <property type="match status" value="1"/>
</dbReference>
<organism evidence="7">
    <name type="scientific">uncultured Thermomicrobiales bacterium</name>
    <dbReference type="NCBI Taxonomy" id="1645740"/>
    <lineage>
        <taxon>Bacteria</taxon>
        <taxon>Pseudomonadati</taxon>
        <taxon>Thermomicrobiota</taxon>
        <taxon>Thermomicrobia</taxon>
        <taxon>Thermomicrobiales</taxon>
        <taxon>environmental samples</taxon>
    </lineage>
</organism>
<dbReference type="Gene3D" id="3.40.630.10">
    <property type="entry name" value="Zn peptidases"/>
    <property type="match status" value="1"/>
</dbReference>
<dbReference type="InterPro" id="IPR002933">
    <property type="entry name" value="Peptidase_M20"/>
</dbReference>
<evidence type="ECO:0000256" key="4">
    <source>
        <dbReference type="ARBA" id="ARBA00022833"/>
    </source>
</evidence>
<evidence type="ECO:0000259" key="6">
    <source>
        <dbReference type="Pfam" id="PF07687"/>
    </source>
</evidence>
<feature type="active site" evidence="5">
    <location>
        <position position="90"/>
    </location>
</feature>
<protein>
    <recommendedName>
        <fullName evidence="6">Peptidase M20 dimerisation domain-containing protein</fullName>
    </recommendedName>
</protein>
<dbReference type="CDD" id="cd03885">
    <property type="entry name" value="M20_CPDG2"/>
    <property type="match status" value="1"/>
</dbReference>
<dbReference type="InterPro" id="IPR050072">
    <property type="entry name" value="Peptidase_M20A"/>
</dbReference>
<dbReference type="PIRSF" id="PIRSF037238">
    <property type="entry name" value="Carboxypeptidase_G2"/>
    <property type="match status" value="1"/>
</dbReference>
<dbReference type="PANTHER" id="PTHR43808">
    <property type="entry name" value="ACETYLORNITHINE DEACETYLASE"/>
    <property type="match status" value="1"/>
</dbReference>
<keyword evidence="4" id="KW-0862">Zinc</keyword>
<dbReference type="InterPro" id="IPR001261">
    <property type="entry name" value="ArgE/DapE_CS"/>
</dbReference>
<proteinExistence type="predicted"/>
<dbReference type="InterPro" id="IPR036264">
    <property type="entry name" value="Bact_exopeptidase_dim_dom"/>
</dbReference>
<evidence type="ECO:0000256" key="5">
    <source>
        <dbReference type="PIRSR" id="PIRSR037238-1"/>
    </source>
</evidence>
<dbReference type="Pfam" id="PF01546">
    <property type="entry name" value="Peptidase_M20"/>
    <property type="match status" value="1"/>
</dbReference>
<reference evidence="7" key="1">
    <citation type="submission" date="2020-02" db="EMBL/GenBank/DDBJ databases">
        <authorList>
            <person name="Meier V. D."/>
        </authorList>
    </citation>
    <scope>NUCLEOTIDE SEQUENCE</scope>
    <source>
        <strain evidence="7">AVDCRST_MAG88</strain>
    </source>
</reference>
<evidence type="ECO:0000313" key="7">
    <source>
        <dbReference type="EMBL" id="CAA9561210.1"/>
    </source>
</evidence>
<accession>A0A6J4UXM0</accession>
<evidence type="ECO:0000256" key="2">
    <source>
        <dbReference type="ARBA" id="ARBA00022723"/>
    </source>
</evidence>
<sequence>MALTTNECGLIEAVARREAEWTAFLRELVNCDSGTYNKDEADRAGTLLAGALADLGFAVERSPQQQFGDHVIARKPGRGDKRLLFVGHFDTVFPRGTIAARPFTIVGDRATGPGVYDMKGGWAVLLAALAALRETGTEVWDDATLTVIGNSDEEVLSPTSTPLITAAAREADTVCVLEPARPGGEYTYRRKGAGLFRLGVTGRAAHSGGQHEIGRSAIEELAQKVVRLQRLTDYAAGTTVNVGVIRGGERPNIVADRAECEFDLRVLSHEEAARAERAFRVIADEQFVPGTTTTLSGGLHFPPLQDRACNAALFGQVRAAGRKLGLDLTSTVSGGGSDGNTAGQYAPVIDGMGVRGDGAHSDREYMVLASLVERARVLALFLNDWPAHAAEVAALAGAAGDWAGNHAV</sequence>
<dbReference type="GO" id="GO:0046872">
    <property type="term" value="F:metal ion binding"/>
    <property type="evidence" value="ECO:0007669"/>
    <property type="project" value="UniProtKB-KW"/>
</dbReference>
<keyword evidence="2" id="KW-0479">Metal-binding</keyword>
<evidence type="ECO:0000256" key="3">
    <source>
        <dbReference type="ARBA" id="ARBA00022801"/>
    </source>
</evidence>
<dbReference type="GO" id="GO:0016787">
    <property type="term" value="F:hydrolase activity"/>
    <property type="evidence" value="ECO:0007669"/>
    <property type="project" value="UniProtKB-KW"/>
</dbReference>
<dbReference type="InterPro" id="IPR011650">
    <property type="entry name" value="Peptidase_M20_dimer"/>
</dbReference>
<dbReference type="PANTHER" id="PTHR43808:SF9">
    <property type="entry name" value="BLL0789 PROTEIN"/>
    <property type="match status" value="1"/>
</dbReference>